<dbReference type="PATRIC" id="fig|446692.4.peg.3395"/>
<evidence type="ECO:0000313" key="2">
    <source>
        <dbReference type="EMBL" id="KXV60662.1"/>
    </source>
</evidence>
<evidence type="ECO:0000313" key="3">
    <source>
        <dbReference type="Proteomes" id="UP000075360"/>
    </source>
</evidence>
<organism evidence="2 3">
    <name type="scientific">Acetobacter senegalensis</name>
    <dbReference type="NCBI Taxonomy" id="446692"/>
    <lineage>
        <taxon>Bacteria</taxon>
        <taxon>Pseudomonadati</taxon>
        <taxon>Pseudomonadota</taxon>
        <taxon>Alphaproteobacteria</taxon>
        <taxon>Acetobacterales</taxon>
        <taxon>Acetobacteraceae</taxon>
        <taxon>Acetobacter</taxon>
    </lineage>
</organism>
<gene>
    <name evidence="2" type="ORF">AD948_04350</name>
</gene>
<dbReference type="Proteomes" id="UP000075360">
    <property type="component" value="Unassembled WGS sequence"/>
</dbReference>
<name>A0A149U5J7_9PROT</name>
<comment type="caution">
    <text evidence="2">The sequence shown here is derived from an EMBL/GenBank/DDBJ whole genome shotgun (WGS) entry which is preliminary data.</text>
</comment>
<feature type="coiled-coil region" evidence="1">
    <location>
        <begin position="113"/>
        <end position="170"/>
    </location>
</feature>
<accession>A0A149U5J7</accession>
<dbReference type="AlphaFoldDB" id="A0A149U5J7"/>
<reference evidence="2 3" key="1">
    <citation type="submission" date="2015-06" db="EMBL/GenBank/DDBJ databases">
        <title>Improved classification and identification of acetic acid bacteria using matrix-assisted laser desorption/ionization time-of-flight mass spectrometry; Gluconobacter nephelii and Gluconobacter uchimurae are later heterotypic synonyms of Gluconobacter japonicus and Gluconobacter oxydans, respectively.</title>
        <authorList>
            <person name="Li L."/>
            <person name="Cleenwerck I."/>
            <person name="De Vuyst L."/>
            <person name="Vandamme P."/>
        </authorList>
    </citation>
    <scope>NUCLEOTIDE SEQUENCE [LARGE SCALE GENOMIC DNA]</scope>
    <source>
        <strain evidence="2 3">LMG 23690</strain>
    </source>
</reference>
<keyword evidence="1" id="KW-0175">Coiled coil</keyword>
<proteinExistence type="predicted"/>
<sequence>MNAEIIQRLESSFPGGWDGLEAWILDPYNTDNLSDDERRLVSNIRYLSGFPPDKLAKEESWHQIALAAIGEIRRLREMGLLTSLLEREEVLRRQREKDRAEWLAQRPEQEAAIKQDKAEQEIWQNRINEIRAETKALHKKLEAAREKLRLASLKERARNMEIDRDMLSETVKALEMSNDLDEDDA</sequence>
<dbReference type="EMBL" id="LHZU01000109">
    <property type="protein sequence ID" value="KXV60662.1"/>
    <property type="molecule type" value="Genomic_DNA"/>
</dbReference>
<protein>
    <submittedName>
        <fullName evidence="2">Uncharacterized protein</fullName>
    </submittedName>
</protein>
<evidence type="ECO:0000256" key="1">
    <source>
        <dbReference type="SAM" id="Coils"/>
    </source>
</evidence>